<organism evidence="1">
    <name type="scientific">uncultured Blastococcus sp</name>
    <dbReference type="NCBI Taxonomy" id="217144"/>
    <lineage>
        <taxon>Bacteria</taxon>
        <taxon>Bacillati</taxon>
        <taxon>Actinomycetota</taxon>
        <taxon>Actinomycetes</taxon>
        <taxon>Geodermatophilales</taxon>
        <taxon>Geodermatophilaceae</taxon>
        <taxon>Blastococcus</taxon>
        <taxon>environmental samples</taxon>
    </lineage>
</organism>
<dbReference type="AlphaFoldDB" id="A0A6J4IPY8"/>
<dbReference type="InterPro" id="IPR038084">
    <property type="entry name" value="PduO/GlcC-like_sf"/>
</dbReference>
<reference evidence="1" key="1">
    <citation type="submission" date="2020-02" db="EMBL/GenBank/DDBJ databases">
        <authorList>
            <person name="Meier V. D."/>
        </authorList>
    </citation>
    <scope>NUCLEOTIDE SEQUENCE</scope>
    <source>
        <strain evidence="1">AVDCRST_MAG52</strain>
    </source>
</reference>
<dbReference type="EMBL" id="CADCTN010000178">
    <property type="protein sequence ID" value="CAA9258446.1"/>
    <property type="molecule type" value="Genomic_DNA"/>
</dbReference>
<name>A0A6J4IPY8_9ACTN</name>
<accession>A0A6J4IPY8</accession>
<dbReference type="PANTHER" id="PTHR34309">
    <property type="entry name" value="SLR1406 PROTEIN"/>
    <property type="match status" value="1"/>
</dbReference>
<dbReference type="PANTHER" id="PTHR34309:SF10">
    <property type="entry name" value="SLR1406 PROTEIN"/>
    <property type="match status" value="1"/>
</dbReference>
<proteinExistence type="predicted"/>
<dbReference type="InterPro" id="IPR052517">
    <property type="entry name" value="GlcG_carb_metab_protein"/>
</dbReference>
<dbReference type="Pfam" id="PF03928">
    <property type="entry name" value="HbpS-like"/>
    <property type="match status" value="1"/>
</dbReference>
<dbReference type="SUPFAM" id="SSF143744">
    <property type="entry name" value="GlcG-like"/>
    <property type="match status" value="1"/>
</dbReference>
<sequence>MTSGTSSFVTHRATITAEGAQRVLGAGVEKATGLDAPSVIAVVDASGTLLAMLRMDGSPVIGAHLAERKARTSILLGGADTGQVAQAVHQDAGRSAALSSVPDITILAGATPIRIDGVVVGAVGVSSPSHAVEAEIATAAAESVAG</sequence>
<dbReference type="InterPro" id="IPR005624">
    <property type="entry name" value="PduO/GlcC-like"/>
</dbReference>
<dbReference type="Gene3D" id="3.30.450.150">
    <property type="entry name" value="Haem-degrading domain"/>
    <property type="match status" value="1"/>
</dbReference>
<evidence type="ECO:0008006" key="2">
    <source>
        <dbReference type="Google" id="ProtNLM"/>
    </source>
</evidence>
<protein>
    <recommendedName>
        <fullName evidence="2">Heme-binding protein</fullName>
    </recommendedName>
</protein>
<evidence type="ECO:0000313" key="1">
    <source>
        <dbReference type="EMBL" id="CAA9258446.1"/>
    </source>
</evidence>
<gene>
    <name evidence="1" type="ORF">AVDCRST_MAG52-2537</name>
</gene>